<dbReference type="AlphaFoldDB" id="A0A147DRM2"/>
<feature type="transmembrane region" description="Helical" evidence="6">
    <location>
        <begin position="39"/>
        <end position="59"/>
    </location>
</feature>
<feature type="transmembrane region" description="Helical" evidence="6">
    <location>
        <begin position="297"/>
        <end position="316"/>
    </location>
</feature>
<reference evidence="9 10" key="1">
    <citation type="journal article" date="2016" name="Front. Microbiol.">
        <title>Genomic Resource of Rice Seed Associated Bacteria.</title>
        <authorList>
            <person name="Midha S."/>
            <person name="Bansal K."/>
            <person name="Sharma S."/>
            <person name="Kumar N."/>
            <person name="Patil P.P."/>
            <person name="Chaudhry V."/>
            <person name="Patil P.B."/>
        </authorList>
    </citation>
    <scope>NUCLEOTIDE SEQUENCE [LARGE SCALE GENOMIC DNA]</scope>
    <source>
        <strain evidence="7 10">NS263</strain>
        <strain evidence="8 9">NS359</strain>
    </source>
</reference>
<protein>
    <submittedName>
        <fullName evidence="8">Branched-chain amino acid ABC transporter permease</fullName>
    </submittedName>
</protein>
<dbReference type="EMBL" id="LDRB01000007">
    <property type="protein sequence ID" value="KTR42626.1"/>
    <property type="molecule type" value="Genomic_DNA"/>
</dbReference>
<feature type="transmembrane region" description="Helical" evidence="6">
    <location>
        <begin position="15"/>
        <end position="32"/>
    </location>
</feature>
<feature type="transmembrane region" description="Helical" evidence="6">
    <location>
        <begin position="243"/>
        <end position="276"/>
    </location>
</feature>
<dbReference type="GO" id="GO:0005886">
    <property type="term" value="C:plasma membrane"/>
    <property type="evidence" value="ECO:0007669"/>
    <property type="project" value="UniProtKB-SubCell"/>
</dbReference>
<dbReference type="Proteomes" id="UP000072763">
    <property type="component" value="Unassembled WGS sequence"/>
</dbReference>
<evidence type="ECO:0000256" key="6">
    <source>
        <dbReference type="SAM" id="Phobius"/>
    </source>
</evidence>
<dbReference type="InterPro" id="IPR001851">
    <property type="entry name" value="ABC_transp_permease"/>
</dbReference>
<keyword evidence="2" id="KW-1003">Cell membrane</keyword>
<dbReference type="RefSeq" id="WP_058727582.1">
    <property type="nucleotide sequence ID" value="NZ_LDRB01000007.1"/>
</dbReference>
<evidence type="ECO:0000256" key="5">
    <source>
        <dbReference type="ARBA" id="ARBA00023136"/>
    </source>
</evidence>
<evidence type="ECO:0000313" key="10">
    <source>
        <dbReference type="Proteomes" id="UP000078335"/>
    </source>
</evidence>
<dbReference type="PANTHER" id="PTHR30482:SF10">
    <property type="entry name" value="HIGH-AFFINITY BRANCHED-CHAIN AMINO ACID TRANSPORT PROTEIN BRAE"/>
    <property type="match status" value="1"/>
</dbReference>
<feature type="transmembrane region" description="Helical" evidence="6">
    <location>
        <begin position="65"/>
        <end position="85"/>
    </location>
</feature>
<dbReference type="InterPro" id="IPR043428">
    <property type="entry name" value="LivM-like"/>
</dbReference>
<dbReference type="Pfam" id="PF02653">
    <property type="entry name" value="BPD_transp_2"/>
    <property type="match status" value="1"/>
</dbReference>
<proteinExistence type="predicted"/>
<accession>A0A147DRM2</accession>
<comment type="subcellular location">
    <subcellularLocation>
        <location evidence="1">Cell membrane</location>
        <topology evidence="1">Multi-pass membrane protein</topology>
    </subcellularLocation>
</comment>
<dbReference type="STRING" id="465820.NS263_01715"/>
<keyword evidence="10" id="KW-1185">Reference proteome</keyword>
<evidence type="ECO:0000313" key="8">
    <source>
        <dbReference type="EMBL" id="KTR52384.1"/>
    </source>
</evidence>
<keyword evidence="3 6" id="KW-0812">Transmembrane</keyword>
<dbReference type="EMBL" id="LDRC01000031">
    <property type="protein sequence ID" value="KTR52384.1"/>
    <property type="molecule type" value="Genomic_DNA"/>
</dbReference>
<keyword evidence="4 6" id="KW-1133">Transmembrane helix</keyword>
<dbReference type="Proteomes" id="UP000078335">
    <property type="component" value="Unassembled WGS sequence"/>
</dbReference>
<dbReference type="PATRIC" id="fig|465820.3.peg.2744"/>
<feature type="transmembrane region" description="Helical" evidence="6">
    <location>
        <begin position="213"/>
        <end position="231"/>
    </location>
</feature>
<evidence type="ECO:0000313" key="7">
    <source>
        <dbReference type="EMBL" id="KTR42626.1"/>
    </source>
</evidence>
<evidence type="ECO:0000313" key="9">
    <source>
        <dbReference type="Proteomes" id="UP000072763"/>
    </source>
</evidence>
<dbReference type="PANTHER" id="PTHR30482">
    <property type="entry name" value="HIGH-AFFINITY BRANCHED-CHAIN AMINO ACID TRANSPORT SYSTEM PERMEASE"/>
    <property type="match status" value="1"/>
</dbReference>
<sequence length="328" mass="34924">MDYILNLLSSLTQEALAPTTAAFALAAIGLNVHFGLTGLINMGQAAFLLLGAYGFAISITNGLPFVMAVLVALAVAIVFAVILGIPTLRLRGDYLAIVTISGAEIIRMVGRSSLLTTTTGGSNGIAGSAYRDPFNALSPLPDGTTSILWFTYSNNGVNGWWIRIAAWGLVALFTLVLFLLMRSPWGRVVKAIREDEDAVRSLGKNVYSYKMQALVFGGALGALAGVIYVLPSSVQPDAMGRSMTFFIWTALILGGAATVFGPVLGAILFFVVRLFVRTLAGDFIPDSIMNAQQAEQFSYVLVGVALMLLIVFRPQGLLGNKKELSFSV</sequence>
<name>A0A147DRM2_9MICO</name>
<dbReference type="GO" id="GO:0015658">
    <property type="term" value="F:branched-chain amino acid transmembrane transporter activity"/>
    <property type="evidence" value="ECO:0007669"/>
    <property type="project" value="InterPro"/>
</dbReference>
<gene>
    <name evidence="7" type="ORF">NS263_01715</name>
    <name evidence="8" type="ORF">NS359_06465</name>
</gene>
<dbReference type="CDD" id="cd06581">
    <property type="entry name" value="TM_PBP1_LivM_like"/>
    <property type="match status" value="1"/>
</dbReference>
<feature type="transmembrane region" description="Helical" evidence="6">
    <location>
        <begin position="160"/>
        <end position="180"/>
    </location>
</feature>
<evidence type="ECO:0000256" key="1">
    <source>
        <dbReference type="ARBA" id="ARBA00004651"/>
    </source>
</evidence>
<evidence type="ECO:0000256" key="3">
    <source>
        <dbReference type="ARBA" id="ARBA00022692"/>
    </source>
</evidence>
<comment type="caution">
    <text evidence="8">The sequence shown here is derived from an EMBL/GenBank/DDBJ whole genome shotgun (WGS) entry which is preliminary data.</text>
</comment>
<evidence type="ECO:0000256" key="4">
    <source>
        <dbReference type="ARBA" id="ARBA00022989"/>
    </source>
</evidence>
<keyword evidence="5 6" id="KW-0472">Membrane</keyword>
<dbReference type="OrthoDB" id="9814461at2"/>
<evidence type="ECO:0000256" key="2">
    <source>
        <dbReference type="ARBA" id="ARBA00022475"/>
    </source>
</evidence>
<organism evidence="8 9">
    <name type="scientific">Curtobacterium oceanosedimentum</name>
    <dbReference type="NCBI Taxonomy" id="465820"/>
    <lineage>
        <taxon>Bacteria</taxon>
        <taxon>Bacillati</taxon>
        <taxon>Actinomycetota</taxon>
        <taxon>Actinomycetes</taxon>
        <taxon>Micrococcales</taxon>
        <taxon>Microbacteriaceae</taxon>
        <taxon>Curtobacterium</taxon>
    </lineage>
</organism>